<protein>
    <recommendedName>
        <fullName evidence="1">Heterokaryon incompatibility domain-containing protein</fullName>
    </recommendedName>
</protein>
<accession>A0ABR4PTX3</accession>
<dbReference type="InterPro" id="IPR010730">
    <property type="entry name" value="HET"/>
</dbReference>
<dbReference type="Pfam" id="PF06985">
    <property type="entry name" value="HET"/>
    <property type="match status" value="1"/>
</dbReference>
<evidence type="ECO:0000313" key="3">
    <source>
        <dbReference type="Proteomes" id="UP001629113"/>
    </source>
</evidence>
<organism evidence="2 3">
    <name type="scientific">Phlyctema vagabunda</name>
    <dbReference type="NCBI Taxonomy" id="108571"/>
    <lineage>
        <taxon>Eukaryota</taxon>
        <taxon>Fungi</taxon>
        <taxon>Dikarya</taxon>
        <taxon>Ascomycota</taxon>
        <taxon>Pezizomycotina</taxon>
        <taxon>Leotiomycetes</taxon>
        <taxon>Helotiales</taxon>
        <taxon>Dermateaceae</taxon>
        <taxon>Phlyctema</taxon>
    </lineage>
</organism>
<name>A0ABR4PTX3_9HELO</name>
<sequence length="525" mass="60108">MRSQLDESKYEQKHAPECVRDECFEYLAEDYRFQPPQTRRVSNLLKAGSTPQVILNLDGNIQLKTSYRYVAISHVWSDGLGNPHRNSLHSCQIGRIQRMVNDLYPGETESVPFWLDTLCVPLDPETRKLAISGMKQVYEQADRVLILDSDLIDAPYDMDIYETVMRVATCTWSTRLWTLQEAMFQSKTIYALPARPWTGDMFWGVGVLSHFKQFKLPQEQSEHVLQNSQIQKRAYLNLLLAWGTHVIEWQGKPFREFIEGIDVPADNTLSRIQSALNTRATSKIEDEPICLASLLGINPKKLFGTKDSASRMRHVFRSMKQIPTGFLFAPRPRIRDYGCRWMPQSLLWNEESTSYLGDYNQQAPVDQDGMLVTMPGIRFPHGLSPDDDDSRVITVELDGGELDGQRYEKATWEISFSFPKPESMKDPQQPWLACKGQDVAIVMSDLPGADWHGRRACILVAVRELSEEFVIRRMGQDPEMATRLFARYEACVKLKLSAKLPTRPNYHIGSGAYELLGKDQNWCIG</sequence>
<feature type="domain" description="Heterokaryon incompatibility" evidence="1">
    <location>
        <begin position="69"/>
        <end position="147"/>
    </location>
</feature>
<proteinExistence type="predicted"/>
<reference evidence="2 3" key="1">
    <citation type="submission" date="2024-06" db="EMBL/GenBank/DDBJ databases">
        <title>Complete genome of Phlyctema vagabunda strain 19-DSS-EL-015.</title>
        <authorList>
            <person name="Fiorenzani C."/>
        </authorList>
    </citation>
    <scope>NUCLEOTIDE SEQUENCE [LARGE SCALE GENOMIC DNA]</scope>
    <source>
        <strain evidence="2 3">19-DSS-EL-015</strain>
    </source>
</reference>
<gene>
    <name evidence="2" type="ORF">PVAG01_00318</name>
</gene>
<dbReference type="PANTHER" id="PTHR39596">
    <property type="match status" value="1"/>
</dbReference>
<dbReference type="PANTHER" id="PTHR39596:SF2">
    <property type="entry name" value="HET DOMAIN PROTEIN (AFU_ORTHOLOGUE AFUA_1G17550)-RELATED"/>
    <property type="match status" value="1"/>
</dbReference>
<comment type="caution">
    <text evidence="2">The sequence shown here is derived from an EMBL/GenBank/DDBJ whole genome shotgun (WGS) entry which is preliminary data.</text>
</comment>
<keyword evidence="3" id="KW-1185">Reference proteome</keyword>
<dbReference type="Proteomes" id="UP001629113">
    <property type="component" value="Unassembled WGS sequence"/>
</dbReference>
<dbReference type="EMBL" id="JBFCZG010000001">
    <property type="protein sequence ID" value="KAL3426809.1"/>
    <property type="molecule type" value="Genomic_DNA"/>
</dbReference>
<evidence type="ECO:0000313" key="2">
    <source>
        <dbReference type="EMBL" id="KAL3426809.1"/>
    </source>
</evidence>
<evidence type="ECO:0000259" key="1">
    <source>
        <dbReference type="Pfam" id="PF06985"/>
    </source>
</evidence>